<reference evidence="1" key="1">
    <citation type="submission" date="2014-09" db="EMBL/GenBank/DDBJ databases">
        <authorList>
            <person name="Magalhaes I.L.F."/>
            <person name="Oliveira U."/>
            <person name="Santos F.R."/>
            <person name="Vidigal T.H.D.A."/>
            <person name="Brescovit A.D."/>
            <person name="Santos A.J."/>
        </authorList>
    </citation>
    <scope>NUCLEOTIDE SEQUENCE</scope>
    <source>
        <tissue evidence="1">Shoot tissue taken approximately 20 cm above the soil surface</tissue>
    </source>
</reference>
<reference evidence="1" key="2">
    <citation type="journal article" date="2015" name="Data Brief">
        <title>Shoot transcriptome of the giant reed, Arundo donax.</title>
        <authorList>
            <person name="Barrero R.A."/>
            <person name="Guerrero F.D."/>
            <person name="Moolhuijzen P."/>
            <person name="Goolsby J.A."/>
            <person name="Tidwell J."/>
            <person name="Bellgard S.E."/>
            <person name="Bellgard M.I."/>
        </authorList>
    </citation>
    <scope>NUCLEOTIDE SEQUENCE</scope>
    <source>
        <tissue evidence="1">Shoot tissue taken approximately 20 cm above the soil surface</tissue>
    </source>
</reference>
<dbReference type="EMBL" id="GBRH01236932">
    <property type="protein sequence ID" value="JAD60963.1"/>
    <property type="molecule type" value="Transcribed_RNA"/>
</dbReference>
<organism evidence="1">
    <name type="scientific">Arundo donax</name>
    <name type="common">Giant reed</name>
    <name type="synonym">Donax arundinaceus</name>
    <dbReference type="NCBI Taxonomy" id="35708"/>
    <lineage>
        <taxon>Eukaryota</taxon>
        <taxon>Viridiplantae</taxon>
        <taxon>Streptophyta</taxon>
        <taxon>Embryophyta</taxon>
        <taxon>Tracheophyta</taxon>
        <taxon>Spermatophyta</taxon>
        <taxon>Magnoliopsida</taxon>
        <taxon>Liliopsida</taxon>
        <taxon>Poales</taxon>
        <taxon>Poaceae</taxon>
        <taxon>PACMAD clade</taxon>
        <taxon>Arundinoideae</taxon>
        <taxon>Arundineae</taxon>
        <taxon>Arundo</taxon>
    </lineage>
</organism>
<protein>
    <submittedName>
        <fullName evidence="1">Uncharacterized protein</fullName>
    </submittedName>
</protein>
<proteinExistence type="predicted"/>
<accession>A0A0A9BFL9</accession>
<evidence type="ECO:0000313" key="1">
    <source>
        <dbReference type="EMBL" id="JAD60963.1"/>
    </source>
</evidence>
<name>A0A0A9BFL9_ARUDO</name>
<sequence length="10" mass="1191">MSVSEIRRTI</sequence>